<dbReference type="CDD" id="cd05120">
    <property type="entry name" value="APH_ChoK_like"/>
    <property type="match status" value="1"/>
</dbReference>
<evidence type="ECO:0000313" key="3">
    <source>
        <dbReference type="Proteomes" id="UP001550210"/>
    </source>
</evidence>
<dbReference type="RefSeq" id="WP_355395785.1">
    <property type="nucleotide sequence ID" value="NZ_JBEGHN010000008.1"/>
</dbReference>
<feature type="domain" description="Aminoglycoside phosphotransferase" evidence="1">
    <location>
        <begin position="40"/>
        <end position="274"/>
    </location>
</feature>
<reference evidence="2 3" key="1">
    <citation type="submission" date="2024-06" db="EMBL/GenBank/DDBJ databases">
        <title>The Natural Products Discovery Center: Release of the First 8490 Sequenced Strains for Exploring Actinobacteria Biosynthetic Diversity.</title>
        <authorList>
            <person name="Kalkreuter E."/>
            <person name="Kautsar S.A."/>
            <person name="Yang D."/>
            <person name="Bader C.D."/>
            <person name="Teijaro C.N."/>
            <person name="Fluegel L."/>
            <person name="Davis C.M."/>
            <person name="Simpson J.R."/>
            <person name="Lauterbach L."/>
            <person name="Steele A.D."/>
            <person name="Gui C."/>
            <person name="Meng S."/>
            <person name="Li G."/>
            <person name="Viehrig K."/>
            <person name="Ye F."/>
            <person name="Su P."/>
            <person name="Kiefer A.F."/>
            <person name="Nichols A."/>
            <person name="Cepeda A.J."/>
            <person name="Yan W."/>
            <person name="Fan B."/>
            <person name="Jiang Y."/>
            <person name="Adhikari A."/>
            <person name="Zheng C.-J."/>
            <person name="Schuster L."/>
            <person name="Cowan T.M."/>
            <person name="Smanski M.J."/>
            <person name="Chevrette M.G."/>
            <person name="De Carvalho L.P.S."/>
            <person name="Shen B."/>
        </authorList>
    </citation>
    <scope>NUCLEOTIDE SEQUENCE [LARGE SCALE GENOMIC DNA]</scope>
    <source>
        <strain evidence="2 3">NPDC006434</strain>
    </source>
</reference>
<sequence length="311" mass="34385">MLPSVDTNDELEEVVGDEALLRPAAQDLCAQLGLAGARIVRFPEGSLPVYAVGDALVLKLYPGFEAAEAVREARLLSHLWGQLPIPTPRLQAADQYKNGWRFVLMSRLPGEDLNEVWPRIPRADQERIVAETAECLAALHALDPGPVASVVGPPDWSRFLAGQRAAAVEQQASGGLPEPWLEQIPDFLRSVLPLTAPARPVLLHTELMREHLTVDPHDDWHLTGLFDFEPAMIGAPAYDFVSVGLFLTAADPALLKLFYEAYGRSPFDPRELMAYTLLHVYSDLNWYLRRLPAPPRKDLDALAETWFGTGG</sequence>
<dbReference type="InterPro" id="IPR011009">
    <property type="entry name" value="Kinase-like_dom_sf"/>
</dbReference>
<dbReference type="Proteomes" id="UP001550210">
    <property type="component" value="Unassembled WGS sequence"/>
</dbReference>
<evidence type="ECO:0000313" key="2">
    <source>
        <dbReference type="EMBL" id="MET9845143.1"/>
    </source>
</evidence>
<dbReference type="InterPro" id="IPR016259">
    <property type="entry name" value="Hygromycin-B_Kinase"/>
</dbReference>
<name>A0ABV2UUA7_9ACTN</name>
<gene>
    <name evidence="2" type="ORF">ABZZ21_11275</name>
</gene>
<dbReference type="PANTHER" id="PTHR21310">
    <property type="entry name" value="AMINOGLYCOSIDE PHOSPHOTRANSFERASE-RELATED-RELATED"/>
    <property type="match status" value="1"/>
</dbReference>
<dbReference type="InterPro" id="IPR002575">
    <property type="entry name" value="Aminoglycoside_PTrfase"/>
</dbReference>
<comment type="caution">
    <text evidence="2">The sequence shown here is derived from an EMBL/GenBank/DDBJ whole genome shotgun (WGS) entry which is preliminary data.</text>
</comment>
<dbReference type="InterPro" id="IPR051678">
    <property type="entry name" value="AGP_Transferase"/>
</dbReference>
<keyword evidence="3" id="KW-1185">Reference proteome</keyword>
<dbReference type="GO" id="GO:0016740">
    <property type="term" value="F:transferase activity"/>
    <property type="evidence" value="ECO:0007669"/>
    <property type="project" value="UniProtKB-KW"/>
</dbReference>
<dbReference type="PANTHER" id="PTHR21310:SF15">
    <property type="entry name" value="AMINOGLYCOSIDE PHOSPHOTRANSFERASE DOMAIN-CONTAINING PROTEIN"/>
    <property type="match status" value="1"/>
</dbReference>
<proteinExistence type="predicted"/>
<accession>A0ABV2UUA7</accession>
<keyword evidence="2" id="KW-0808">Transferase</keyword>
<dbReference type="EMBL" id="JBEXPZ010000012">
    <property type="protein sequence ID" value="MET9845143.1"/>
    <property type="molecule type" value="Genomic_DNA"/>
</dbReference>
<dbReference type="SUPFAM" id="SSF56112">
    <property type="entry name" value="Protein kinase-like (PK-like)"/>
    <property type="match status" value="1"/>
</dbReference>
<dbReference type="EC" id="2.7.1.-" evidence="2"/>
<dbReference type="Pfam" id="PF01636">
    <property type="entry name" value="APH"/>
    <property type="match status" value="1"/>
</dbReference>
<organism evidence="2 3">
    <name type="scientific">Streptomyces ossamyceticus</name>
    <dbReference type="NCBI Taxonomy" id="249581"/>
    <lineage>
        <taxon>Bacteria</taxon>
        <taxon>Bacillati</taxon>
        <taxon>Actinomycetota</taxon>
        <taxon>Actinomycetes</taxon>
        <taxon>Kitasatosporales</taxon>
        <taxon>Streptomycetaceae</taxon>
        <taxon>Streptomyces</taxon>
    </lineage>
</organism>
<dbReference type="Gene3D" id="3.90.1200.10">
    <property type="match status" value="1"/>
</dbReference>
<protein>
    <submittedName>
        <fullName evidence="2">Aminoglycoside phosphotransferase family protein</fullName>
        <ecNumber evidence="2">2.7.1.-</ecNumber>
    </submittedName>
</protein>
<dbReference type="PIRSF" id="PIRSF000707">
    <property type="entry name" value="Hygromycin-B_kinase"/>
    <property type="match status" value="1"/>
</dbReference>
<evidence type="ECO:0000259" key="1">
    <source>
        <dbReference type="Pfam" id="PF01636"/>
    </source>
</evidence>